<sequence>MNIPSLAIHEYRYNHTPIDTEFLKYICAIEAQNKEQILEPTNDHNRYLIVFKKDGKSQGYLFNILLYLNKLNQLPESTKTIYSKKIDLANICSEKSLPYFIAIFRNLGDKHGINLLSGTTITFHNPLVAKQIEDIFLEFSEEI</sequence>
<protein>
    <submittedName>
        <fullName evidence="1">Uncharacterized protein</fullName>
    </submittedName>
</protein>
<name>A0A6J5KHL1_9CAUD</name>
<proteinExistence type="predicted"/>
<evidence type="ECO:0000313" key="1">
    <source>
        <dbReference type="EMBL" id="CAB4120873.1"/>
    </source>
</evidence>
<accession>A0A6J5KHL1</accession>
<organism evidence="1">
    <name type="scientific">uncultured Caudovirales phage</name>
    <dbReference type="NCBI Taxonomy" id="2100421"/>
    <lineage>
        <taxon>Viruses</taxon>
        <taxon>Duplodnaviria</taxon>
        <taxon>Heunggongvirae</taxon>
        <taxon>Uroviricota</taxon>
        <taxon>Caudoviricetes</taxon>
        <taxon>Peduoviridae</taxon>
        <taxon>Maltschvirus</taxon>
        <taxon>Maltschvirus maltsch</taxon>
    </lineage>
</organism>
<gene>
    <name evidence="1" type="ORF">UFOVP1_11</name>
</gene>
<reference evidence="1" key="1">
    <citation type="submission" date="2020-04" db="EMBL/GenBank/DDBJ databases">
        <authorList>
            <person name="Chiriac C."/>
            <person name="Salcher M."/>
            <person name="Ghai R."/>
            <person name="Kavagutti S V."/>
        </authorList>
    </citation>
    <scope>NUCLEOTIDE SEQUENCE</scope>
</reference>
<dbReference type="EMBL" id="LR796139">
    <property type="protein sequence ID" value="CAB4120873.1"/>
    <property type="molecule type" value="Genomic_DNA"/>
</dbReference>